<name>A0ABP0UPD9_9BRYO</name>
<proteinExistence type="predicted"/>
<comment type="subcellular location">
    <subcellularLocation>
        <location evidence="1">Membrane</location>
        <topology evidence="1">Single-pass type II membrane protein</topology>
    </subcellularLocation>
</comment>
<dbReference type="EMBL" id="OZ019897">
    <property type="protein sequence ID" value="CAK9226724.1"/>
    <property type="molecule type" value="Genomic_DNA"/>
</dbReference>
<keyword evidence="4" id="KW-0472">Membrane</keyword>
<evidence type="ECO:0000256" key="4">
    <source>
        <dbReference type="ARBA" id="ARBA00023136"/>
    </source>
</evidence>
<organism evidence="7 8">
    <name type="scientific">Sphagnum troendelagicum</name>
    <dbReference type="NCBI Taxonomy" id="128251"/>
    <lineage>
        <taxon>Eukaryota</taxon>
        <taxon>Viridiplantae</taxon>
        <taxon>Streptophyta</taxon>
        <taxon>Embryophyta</taxon>
        <taxon>Bryophyta</taxon>
        <taxon>Sphagnophytina</taxon>
        <taxon>Sphagnopsida</taxon>
        <taxon>Sphagnales</taxon>
        <taxon>Sphagnaceae</taxon>
        <taxon>Sphagnum</taxon>
    </lineage>
</organism>
<evidence type="ECO:0000256" key="1">
    <source>
        <dbReference type="ARBA" id="ARBA00004606"/>
    </source>
</evidence>
<evidence type="ECO:0008006" key="9">
    <source>
        <dbReference type="Google" id="ProtNLM"/>
    </source>
</evidence>
<dbReference type="InterPro" id="IPR044174">
    <property type="entry name" value="BC10-like"/>
</dbReference>
<sequence length="471" mass="53260">MLLDHRDITMIVFTLLATALVFGVVRSNLHITFFGVVRNPQEVLATLNASHDEVSPSAAAAAPAGRSSSSSSVFDNNVTEPRSSHTDSQAFNISGCPREPVVAPLKNNPSEGLDHHHQVFQYMSATYNNMTDDELLWMATRISVRSRGAPPKQHTPGRIAFMFLIRGPLPFARLWERYFFGHERLYSVYVHADPSYVPDDVPLSSPFYGRFIRSEEVRWARISMYNAERRLLGNALLDYSNEWFVLLSEACIPLDNFRNTYEYITSSRLNFVQSNLEEDDSSAAALVVKEGSSGRGGGGGGGSRLSREQEQEMGPEITRQNFRKGSQWFQINRELAMLLAADTKFYDKFALSFCNPSPRACYMDEHYLPTVAALWLPEKLAYRTLTYFHFRGHAAHPDHWDKTRVNKSLIQWLRRRGDGHNYTTSIDINGLQSSQNKSSSVCYFFARKFDANALEPLLDIATEVMGIQALD</sequence>
<feature type="region of interest" description="Disordered" evidence="6">
    <location>
        <begin position="56"/>
        <end position="95"/>
    </location>
</feature>
<dbReference type="InterPro" id="IPR003406">
    <property type="entry name" value="Glyco_trans_14"/>
</dbReference>
<protein>
    <recommendedName>
        <fullName evidence="9">Core-2/I-branching beta-1,6-N-acetylglucosaminyltransferase family protein</fullName>
    </recommendedName>
</protein>
<evidence type="ECO:0000256" key="6">
    <source>
        <dbReference type="SAM" id="MobiDB-lite"/>
    </source>
</evidence>
<feature type="region of interest" description="Disordered" evidence="6">
    <location>
        <begin position="290"/>
        <end position="317"/>
    </location>
</feature>
<keyword evidence="5" id="KW-0325">Glycoprotein</keyword>
<feature type="compositionally biased region" description="Polar residues" evidence="6">
    <location>
        <begin position="73"/>
        <end position="92"/>
    </location>
</feature>
<dbReference type="PANTHER" id="PTHR31042:SF8">
    <property type="entry name" value="CORE-2_I-BRANCHING BETA-1,6-N-ACETYLGLUCOSAMINYLTRANSFERASE FAMILY PROTEIN"/>
    <property type="match status" value="1"/>
</dbReference>
<evidence type="ECO:0000256" key="5">
    <source>
        <dbReference type="ARBA" id="ARBA00023180"/>
    </source>
</evidence>
<keyword evidence="3" id="KW-0808">Transferase</keyword>
<evidence type="ECO:0000313" key="8">
    <source>
        <dbReference type="Proteomes" id="UP001497512"/>
    </source>
</evidence>
<dbReference type="Pfam" id="PF02485">
    <property type="entry name" value="Branch"/>
    <property type="match status" value="2"/>
</dbReference>
<feature type="compositionally biased region" description="Low complexity" evidence="6">
    <location>
        <begin position="56"/>
        <end position="72"/>
    </location>
</feature>
<dbReference type="PANTHER" id="PTHR31042">
    <property type="entry name" value="CORE-2/I-BRANCHING BETA-1,6-N-ACETYLGLUCOSAMINYLTRANSFERASE FAMILY PROTEIN-RELATED"/>
    <property type="match status" value="1"/>
</dbReference>
<keyword evidence="8" id="KW-1185">Reference proteome</keyword>
<reference evidence="7" key="1">
    <citation type="submission" date="2024-02" db="EMBL/GenBank/DDBJ databases">
        <authorList>
            <consortium name="ELIXIR-Norway"/>
            <consortium name="Elixir Norway"/>
        </authorList>
    </citation>
    <scope>NUCLEOTIDE SEQUENCE</scope>
</reference>
<keyword evidence="2" id="KW-0328">Glycosyltransferase</keyword>
<dbReference type="Proteomes" id="UP001497512">
    <property type="component" value="Chromosome 5"/>
</dbReference>
<feature type="compositionally biased region" description="Gly residues" evidence="6">
    <location>
        <begin position="293"/>
        <end position="303"/>
    </location>
</feature>
<evidence type="ECO:0000256" key="2">
    <source>
        <dbReference type="ARBA" id="ARBA00022676"/>
    </source>
</evidence>
<accession>A0ABP0UPD9</accession>
<evidence type="ECO:0000256" key="3">
    <source>
        <dbReference type="ARBA" id="ARBA00022679"/>
    </source>
</evidence>
<gene>
    <name evidence="7" type="ORF">CSSPTR1EN2_LOCUS18382</name>
</gene>
<evidence type="ECO:0000313" key="7">
    <source>
        <dbReference type="EMBL" id="CAK9226724.1"/>
    </source>
</evidence>